<dbReference type="AlphaFoldDB" id="A0A6C0G1D3"/>
<accession>A0A6C0G1D3</accession>
<dbReference type="EMBL" id="CP048209">
    <property type="protein sequence ID" value="QHT61471.1"/>
    <property type="molecule type" value="Genomic_DNA"/>
</dbReference>
<reference evidence="1 2" key="1">
    <citation type="submission" date="2020-01" db="EMBL/GenBank/DDBJ databases">
        <title>Paenibacillus sp. nov., isolated from tomato rhizosphere.</title>
        <authorList>
            <person name="Weon H.-Y."/>
            <person name="Lee S.A."/>
        </authorList>
    </citation>
    <scope>NUCLEOTIDE SEQUENCE [LARGE SCALE GENOMIC DNA]</scope>
    <source>
        <strain evidence="1 2">12200R-189</strain>
    </source>
</reference>
<dbReference type="InterPro" id="IPR032720">
    <property type="entry name" value="Cys_rich_CWC"/>
</dbReference>
<evidence type="ECO:0000313" key="2">
    <source>
        <dbReference type="Proteomes" id="UP000476064"/>
    </source>
</evidence>
<dbReference type="Proteomes" id="UP000476064">
    <property type="component" value="Chromosome"/>
</dbReference>
<gene>
    <name evidence="1" type="ORF">GXP70_16875</name>
</gene>
<dbReference type="KEGG" id="plyc:GXP70_16875"/>
<organism evidence="1 2">
    <name type="scientific">Paenibacillus lycopersici</name>
    <dbReference type="NCBI Taxonomy" id="2704462"/>
    <lineage>
        <taxon>Bacteria</taxon>
        <taxon>Bacillati</taxon>
        <taxon>Bacillota</taxon>
        <taxon>Bacilli</taxon>
        <taxon>Bacillales</taxon>
        <taxon>Paenibacillaceae</taxon>
        <taxon>Paenibacillus</taxon>
    </lineage>
</organism>
<name>A0A6C0G1D3_9BACL</name>
<sequence>MDDASNRNCPICGQSNACEGSLACWCGKESFPRGLLELVPDEFRNRACICRACLVRFIEQSEHGDRTGRD</sequence>
<protein>
    <submittedName>
        <fullName evidence="1">Cysteine-rich CWC family protein</fullName>
    </submittedName>
</protein>
<evidence type="ECO:0000313" key="1">
    <source>
        <dbReference type="EMBL" id="QHT61471.1"/>
    </source>
</evidence>
<keyword evidence="2" id="KW-1185">Reference proteome</keyword>
<dbReference type="Pfam" id="PF14375">
    <property type="entry name" value="Cys_rich_CWC"/>
    <property type="match status" value="1"/>
</dbReference>
<proteinExistence type="predicted"/>